<organism evidence="1 2">
    <name type="scientific">Mytilus galloprovincialis</name>
    <name type="common">Mediterranean mussel</name>
    <dbReference type="NCBI Taxonomy" id="29158"/>
    <lineage>
        <taxon>Eukaryota</taxon>
        <taxon>Metazoa</taxon>
        <taxon>Spiralia</taxon>
        <taxon>Lophotrochozoa</taxon>
        <taxon>Mollusca</taxon>
        <taxon>Bivalvia</taxon>
        <taxon>Autobranchia</taxon>
        <taxon>Pteriomorphia</taxon>
        <taxon>Mytilida</taxon>
        <taxon>Mytiloidea</taxon>
        <taxon>Mytilidae</taxon>
        <taxon>Mytilinae</taxon>
        <taxon>Mytilus</taxon>
    </lineage>
</organism>
<reference evidence="1" key="1">
    <citation type="submission" date="2018-11" db="EMBL/GenBank/DDBJ databases">
        <authorList>
            <person name="Alioto T."/>
            <person name="Alioto T."/>
        </authorList>
    </citation>
    <scope>NUCLEOTIDE SEQUENCE</scope>
</reference>
<dbReference type="EMBL" id="UYJE01008382">
    <property type="protein sequence ID" value="VDI63526.1"/>
    <property type="molecule type" value="Genomic_DNA"/>
</dbReference>
<comment type="caution">
    <text evidence="1">The sequence shown here is derived from an EMBL/GenBank/DDBJ whole genome shotgun (WGS) entry which is preliminary data.</text>
</comment>
<name>A0A8B6GFU1_MYTGA</name>
<evidence type="ECO:0000313" key="1">
    <source>
        <dbReference type="EMBL" id="VDI63526.1"/>
    </source>
</evidence>
<keyword evidence="2" id="KW-1185">Reference proteome</keyword>
<accession>A0A8B6GFU1</accession>
<evidence type="ECO:0008006" key="3">
    <source>
        <dbReference type="Google" id="ProtNLM"/>
    </source>
</evidence>
<dbReference type="AlphaFoldDB" id="A0A8B6GFU1"/>
<dbReference type="OrthoDB" id="6172988at2759"/>
<protein>
    <recommendedName>
        <fullName evidence="3">DZIP3-like HEPN domain-containing protein</fullName>
    </recommendedName>
</protein>
<gene>
    <name evidence="1" type="ORF">MGAL_10B091378</name>
</gene>
<evidence type="ECO:0000313" key="2">
    <source>
        <dbReference type="Proteomes" id="UP000596742"/>
    </source>
</evidence>
<dbReference type="Proteomes" id="UP000596742">
    <property type="component" value="Unassembled WGS sequence"/>
</dbReference>
<sequence>MEAVLSDKECGYYMKLITFILGIGMDVLHTYFEQNILNAKEHLEFYMFLDKNKHNLYHECYPKIECCECSQNGLGMASQKGCLTKQQFLVLFEIGTLTEIDHFQTGRRSNEITKQCLCRIIAKRSNDVDCMDITLMYAIIQSCYLKHNIAIHGNPRCIEAIKDTRNFLAHVPNPRISKSEFDTRFTETEQAILEIGSSLGKYFTKVNQKNIDEFKRNDLSIEGIKKIIENNIDEIIKKKLQSLMKDQIKSTMMEFKEEWKIEVQNLTFQVLKDAMASCSIEKTSDSSGPQKNATACGVNVEETEEGNINVKKRRVEWKLLTPSTWNLPDIIDTLKKRSARLRQWFEIENVFEGSLVIQTLVQQNVLDNREEFRASVHLFLEKFVEVCRINADVPTVIEVALIIELGEFEKEETEEQPSNIEMKKKDETTCIAYNIDCQKCRQKDEIIDSLISLKEELYGKYLFFVFLHV</sequence>
<proteinExistence type="predicted"/>